<feature type="region of interest" description="Disordered" evidence="9">
    <location>
        <begin position="192"/>
        <end position="284"/>
    </location>
</feature>
<keyword evidence="5 8" id="KW-0862">Zinc</keyword>
<dbReference type="InParanoid" id="A0A316YJ25"/>
<dbReference type="Proteomes" id="UP000245768">
    <property type="component" value="Unassembled WGS sequence"/>
</dbReference>
<comment type="subcellular location">
    <subcellularLocation>
        <location evidence="1 8">Nucleus</location>
    </subcellularLocation>
</comment>
<dbReference type="OrthoDB" id="674963at2759"/>
<keyword evidence="2" id="KW-0507">mRNA processing</keyword>
<dbReference type="GO" id="GO:0046872">
    <property type="term" value="F:metal ion binding"/>
    <property type="evidence" value="ECO:0007669"/>
    <property type="project" value="UniProtKB-KW"/>
</dbReference>
<feature type="region of interest" description="Disordered" evidence="9">
    <location>
        <begin position="296"/>
        <end position="337"/>
    </location>
</feature>
<keyword evidence="3 8" id="KW-0479">Metal-binding</keyword>
<evidence type="ECO:0000256" key="3">
    <source>
        <dbReference type="ARBA" id="ARBA00022723"/>
    </source>
</evidence>
<organism evidence="10 11">
    <name type="scientific">Acaromyces ingoldii</name>
    <dbReference type="NCBI Taxonomy" id="215250"/>
    <lineage>
        <taxon>Eukaryota</taxon>
        <taxon>Fungi</taxon>
        <taxon>Dikarya</taxon>
        <taxon>Basidiomycota</taxon>
        <taxon>Ustilaginomycotina</taxon>
        <taxon>Exobasidiomycetes</taxon>
        <taxon>Exobasidiales</taxon>
        <taxon>Cryptobasidiaceae</taxon>
        <taxon>Acaromyces</taxon>
    </lineage>
</organism>
<dbReference type="STRING" id="215250.A0A316YJ25"/>
<feature type="compositionally biased region" description="Low complexity" evidence="9">
    <location>
        <begin position="296"/>
        <end position="310"/>
    </location>
</feature>
<name>A0A316YJ25_9BASI</name>
<evidence type="ECO:0000256" key="9">
    <source>
        <dbReference type="SAM" id="MobiDB-lite"/>
    </source>
</evidence>
<feature type="compositionally biased region" description="Basic residues" evidence="9">
    <location>
        <begin position="322"/>
        <end position="337"/>
    </location>
</feature>
<keyword evidence="6" id="KW-0508">mRNA splicing</keyword>
<protein>
    <recommendedName>
        <fullName evidence="8">Splicing factor YJU2</fullName>
    </recommendedName>
</protein>
<dbReference type="GeneID" id="37041223"/>
<evidence type="ECO:0000256" key="2">
    <source>
        <dbReference type="ARBA" id="ARBA00022664"/>
    </source>
</evidence>
<dbReference type="PANTHER" id="PTHR12111">
    <property type="entry name" value="SPLICING FACTOR YJU2"/>
    <property type="match status" value="1"/>
</dbReference>
<dbReference type="PANTHER" id="PTHR12111:SF1">
    <property type="entry name" value="SPLICING FACTOR YJU2"/>
    <property type="match status" value="1"/>
</dbReference>
<evidence type="ECO:0000313" key="10">
    <source>
        <dbReference type="EMBL" id="PWN88093.1"/>
    </source>
</evidence>
<dbReference type="RefSeq" id="XP_025375291.1">
    <property type="nucleotide sequence ID" value="XM_025519307.1"/>
</dbReference>
<feature type="binding site" evidence="8">
    <location>
        <position position="43"/>
    </location>
    <ligand>
        <name>Zn(2+)</name>
        <dbReference type="ChEBI" id="CHEBI:29105"/>
    </ligand>
</feature>
<dbReference type="InterPro" id="IPR007590">
    <property type="entry name" value="Saf4/Yju2"/>
</dbReference>
<comment type="similarity">
    <text evidence="8">Belongs to the CWC16 family. YJU2 subfamily.</text>
</comment>
<feature type="binding site" evidence="8">
    <location>
        <position position="83"/>
    </location>
    <ligand>
        <name>Zn(2+)</name>
        <dbReference type="ChEBI" id="CHEBI:29105"/>
    </ligand>
</feature>
<dbReference type="GO" id="GO:0071006">
    <property type="term" value="C:U2-type catalytic step 1 spliceosome"/>
    <property type="evidence" value="ECO:0007669"/>
    <property type="project" value="UniProtKB-UniRule"/>
</dbReference>
<dbReference type="InterPro" id="IPR043701">
    <property type="entry name" value="Yju2"/>
</dbReference>
<reference evidence="10" key="1">
    <citation type="journal article" date="2018" name="Mol. Biol. Evol.">
        <title>Broad Genomic Sampling Reveals a Smut Pathogenic Ancestry of the Fungal Clade Ustilaginomycotina.</title>
        <authorList>
            <person name="Kijpornyongpan T."/>
            <person name="Mondo S.J."/>
            <person name="Barry K."/>
            <person name="Sandor L."/>
            <person name="Lee J."/>
            <person name="Lipzen A."/>
            <person name="Pangilinan J."/>
            <person name="LaButti K."/>
            <person name="Hainaut M."/>
            <person name="Henrissat B."/>
            <person name="Grigoriev I.V."/>
            <person name="Spatafora J.W."/>
            <person name="Aime M.C."/>
        </authorList>
    </citation>
    <scope>NUCLEOTIDE SEQUENCE [LARGE SCALE GENOMIC DNA]</scope>
    <source>
        <strain evidence="10">MCA 4198</strain>
    </source>
</reference>
<comment type="function">
    <text evidence="8">Part of the spliceosome which catalyzes two sequential transesterification reactions, first the excision of the non-coding intron from pre-mRNA and then the ligation of the coding exons to form the mature mRNA. Plays a role in stabilizing the structure of the spliceosome catalytic core and docking of the branch helix into the active site, producing 5'-exon and lariat intron-3'-intermediates.</text>
</comment>
<keyword evidence="11" id="KW-1185">Reference proteome</keyword>
<dbReference type="AlphaFoldDB" id="A0A316YJ25"/>
<evidence type="ECO:0000313" key="11">
    <source>
        <dbReference type="Proteomes" id="UP000245768"/>
    </source>
</evidence>
<dbReference type="HAMAP" id="MF_03226">
    <property type="entry name" value="YJU2"/>
    <property type="match status" value="1"/>
</dbReference>
<dbReference type="EMBL" id="KZ819638">
    <property type="protein sequence ID" value="PWN88093.1"/>
    <property type="molecule type" value="Genomic_DNA"/>
</dbReference>
<dbReference type="GO" id="GO:0000349">
    <property type="term" value="P:generation of catalytic spliceosome for first transesterification step"/>
    <property type="evidence" value="ECO:0007669"/>
    <property type="project" value="UniProtKB-UniRule"/>
</dbReference>
<accession>A0A316YJ25</accession>
<feature type="binding site" evidence="8">
    <location>
        <position position="46"/>
    </location>
    <ligand>
        <name>Zn(2+)</name>
        <dbReference type="ChEBI" id="CHEBI:29105"/>
    </ligand>
</feature>
<evidence type="ECO:0000256" key="4">
    <source>
        <dbReference type="ARBA" id="ARBA00022728"/>
    </source>
</evidence>
<evidence type="ECO:0000256" key="1">
    <source>
        <dbReference type="ARBA" id="ARBA00004123"/>
    </source>
</evidence>
<evidence type="ECO:0000256" key="6">
    <source>
        <dbReference type="ARBA" id="ARBA00023187"/>
    </source>
</evidence>
<dbReference type="Pfam" id="PF04502">
    <property type="entry name" value="Saf4_Yju2"/>
    <property type="match status" value="1"/>
</dbReference>
<evidence type="ECO:0000256" key="7">
    <source>
        <dbReference type="ARBA" id="ARBA00023242"/>
    </source>
</evidence>
<evidence type="ECO:0000256" key="8">
    <source>
        <dbReference type="HAMAP-Rule" id="MF_03226"/>
    </source>
</evidence>
<dbReference type="FunCoup" id="A0A316YJ25">
    <property type="interactions" value="357"/>
</dbReference>
<proteinExistence type="inferred from homology"/>
<comment type="subunit">
    <text evidence="8">Component of the spliceosome. Present in the activated B complex, the catalytically activated B* complex which catalyzes the branching, the catalytic step 1 C complex catalyzing the exon ligation, and the postcatalytic P complex containing the ligated exons (mRNA) and the excised lariat intron.</text>
</comment>
<keyword evidence="7 8" id="KW-0539">Nucleus</keyword>
<gene>
    <name evidence="10" type="ORF">FA10DRAFT_243403</name>
</gene>
<feature type="binding site" evidence="8">
    <location>
        <position position="80"/>
    </location>
    <ligand>
        <name>Zn(2+)</name>
        <dbReference type="ChEBI" id="CHEBI:29105"/>
    </ligand>
</feature>
<sequence length="337" mass="37939">MSERKVLNKYFPPDFDPSKVPRRKVPKDRQEVIRLMAPFSMRCNTCGEYVYAGKKFNGRKEVVQGESYYGIKIFRFYIKCPQCSAEITFKTDPRNADYTVEHGVSRNFEPWREAKEEAEEGDDGDPLAHLLKEDGIDVDGDDDEDPMKALEKRMEESKREMEIMDALQDIRTRNARNERVGDTDEVLARLEAKKRERDLLKGPSPEELERMRQEEEDEILVRKHFGRDLAAAETSTSDAEQAPKSEQEGAHGSPAVEFRGPSAKPLTIKRARSDEEADDEPDVTTLLSERARAHLMPAAAASTSSSAIASKVKAGLGPSSASKKKKANAFGLVRKKT</sequence>
<evidence type="ECO:0000256" key="5">
    <source>
        <dbReference type="ARBA" id="ARBA00022833"/>
    </source>
</evidence>
<keyword evidence="4 8" id="KW-0747">Spliceosome</keyword>